<organism evidence="2 3">
    <name type="scientific">Ciona savignyi</name>
    <name type="common">Pacific transparent sea squirt</name>
    <dbReference type="NCBI Taxonomy" id="51511"/>
    <lineage>
        <taxon>Eukaryota</taxon>
        <taxon>Metazoa</taxon>
        <taxon>Chordata</taxon>
        <taxon>Tunicata</taxon>
        <taxon>Ascidiacea</taxon>
        <taxon>Phlebobranchia</taxon>
        <taxon>Cionidae</taxon>
        <taxon>Ciona</taxon>
    </lineage>
</organism>
<dbReference type="SUPFAM" id="SSF56672">
    <property type="entry name" value="DNA/RNA polymerases"/>
    <property type="match status" value="1"/>
</dbReference>
<feature type="domain" description="DNA-directed DNA polymerase family A palm" evidence="1">
    <location>
        <begin position="1"/>
        <end position="137"/>
    </location>
</feature>
<dbReference type="SMART" id="SM00482">
    <property type="entry name" value="POLAc"/>
    <property type="match status" value="1"/>
</dbReference>
<dbReference type="InterPro" id="IPR002298">
    <property type="entry name" value="DNA_polymerase_A"/>
</dbReference>
<dbReference type="PANTHER" id="PTHR10133">
    <property type="entry name" value="DNA POLYMERASE I"/>
    <property type="match status" value="1"/>
</dbReference>
<evidence type="ECO:0000313" key="3">
    <source>
        <dbReference type="Proteomes" id="UP000007875"/>
    </source>
</evidence>
<dbReference type="GO" id="GO:0006261">
    <property type="term" value="P:DNA-templated DNA replication"/>
    <property type="evidence" value="ECO:0007669"/>
    <property type="project" value="InterPro"/>
</dbReference>
<name>H2Z451_CIOSA</name>
<reference evidence="3" key="1">
    <citation type="submission" date="2003-08" db="EMBL/GenBank/DDBJ databases">
        <authorList>
            <person name="Birren B."/>
            <person name="Nusbaum C."/>
            <person name="Abebe A."/>
            <person name="Abouelleil A."/>
            <person name="Adekoya E."/>
            <person name="Ait-zahra M."/>
            <person name="Allen N."/>
            <person name="Allen T."/>
            <person name="An P."/>
            <person name="Anderson M."/>
            <person name="Anderson S."/>
            <person name="Arachchi H."/>
            <person name="Armbruster J."/>
            <person name="Bachantsang P."/>
            <person name="Baldwin J."/>
            <person name="Barry A."/>
            <person name="Bayul T."/>
            <person name="Blitshsteyn B."/>
            <person name="Bloom T."/>
            <person name="Blye J."/>
            <person name="Boguslavskiy L."/>
            <person name="Borowsky M."/>
            <person name="Boukhgalter B."/>
            <person name="Brunache A."/>
            <person name="Butler J."/>
            <person name="Calixte N."/>
            <person name="Calvo S."/>
            <person name="Camarata J."/>
            <person name="Campo K."/>
            <person name="Chang J."/>
            <person name="Cheshatsang Y."/>
            <person name="Citroen M."/>
            <person name="Collymore A."/>
            <person name="Considine T."/>
            <person name="Cook A."/>
            <person name="Cooke P."/>
            <person name="Corum B."/>
            <person name="Cuomo C."/>
            <person name="David R."/>
            <person name="Dawoe T."/>
            <person name="Degray S."/>
            <person name="Dodge S."/>
            <person name="Dooley K."/>
            <person name="Dorje P."/>
            <person name="Dorjee K."/>
            <person name="Dorris L."/>
            <person name="Duffey N."/>
            <person name="Dupes A."/>
            <person name="Elkins T."/>
            <person name="Engels R."/>
            <person name="Erickson J."/>
            <person name="Farina A."/>
            <person name="Faro S."/>
            <person name="Ferreira P."/>
            <person name="Fischer H."/>
            <person name="Fitzgerald M."/>
            <person name="Foley K."/>
            <person name="Gage D."/>
            <person name="Galagan J."/>
            <person name="Gearin G."/>
            <person name="Gnerre S."/>
            <person name="Gnirke A."/>
            <person name="Goyette A."/>
            <person name="Graham J."/>
            <person name="Grandbois E."/>
            <person name="Gyaltsen K."/>
            <person name="Hafez N."/>
            <person name="Hagopian D."/>
            <person name="Hagos B."/>
            <person name="Hall J."/>
            <person name="Hatcher B."/>
            <person name="Heller A."/>
            <person name="Higgins H."/>
            <person name="Honan T."/>
            <person name="Horn A."/>
            <person name="Houde N."/>
            <person name="Hughes L."/>
            <person name="Hulme W."/>
            <person name="Husby E."/>
            <person name="Iliev I."/>
            <person name="Jaffe D."/>
            <person name="Jones C."/>
            <person name="Kamal M."/>
            <person name="Kamat A."/>
            <person name="Kamvysselis M."/>
            <person name="Karlsson E."/>
            <person name="Kells C."/>
            <person name="Kieu A."/>
            <person name="Kisner P."/>
            <person name="Kodira C."/>
            <person name="Kulbokas E."/>
            <person name="Labutti K."/>
            <person name="Lama D."/>
            <person name="Landers T."/>
            <person name="Leger J."/>
            <person name="Levine S."/>
            <person name="Lewis D."/>
            <person name="Lewis T."/>
            <person name="Lindblad-toh K."/>
            <person name="Liu X."/>
            <person name="Lokyitsang T."/>
            <person name="Lokyitsang Y."/>
            <person name="Lucien O."/>
            <person name="Lui A."/>
            <person name="Ma L.J."/>
            <person name="Mabbitt R."/>
            <person name="Macdonald J."/>
            <person name="Maclean C."/>
            <person name="Major J."/>
            <person name="Manning J."/>
            <person name="Marabella R."/>
            <person name="Maru K."/>
            <person name="Matthews C."/>
            <person name="Mauceli E."/>
            <person name="Mccarthy M."/>
            <person name="Mcdonough S."/>
            <person name="Mcghee T."/>
            <person name="Meldrim J."/>
            <person name="Meneus L."/>
            <person name="Mesirov J."/>
            <person name="Mihalev A."/>
            <person name="Mihova T."/>
            <person name="Mikkelsen T."/>
            <person name="Mlenga V."/>
            <person name="Moru K."/>
            <person name="Mozes J."/>
            <person name="Mulrain L."/>
            <person name="Munson G."/>
            <person name="Naylor J."/>
            <person name="Newes C."/>
            <person name="Nguyen C."/>
            <person name="Nguyen N."/>
            <person name="Nguyen T."/>
            <person name="Nicol R."/>
            <person name="Nielsen C."/>
            <person name="Nizzari M."/>
            <person name="Norbu C."/>
            <person name="Norbu N."/>
            <person name="O'donnell P."/>
            <person name="Okoawo O."/>
            <person name="O'leary S."/>
            <person name="Omotosho B."/>
            <person name="O'neill K."/>
            <person name="Osman S."/>
            <person name="Parker S."/>
            <person name="Perrin D."/>
            <person name="Phunkhang P."/>
            <person name="Piqani B."/>
            <person name="Purcell S."/>
            <person name="Rachupka T."/>
            <person name="Ramasamy U."/>
            <person name="Rameau R."/>
            <person name="Ray V."/>
            <person name="Raymond C."/>
            <person name="Retta R."/>
            <person name="Richardson S."/>
            <person name="Rise C."/>
            <person name="Rodriguez J."/>
            <person name="Rogers J."/>
            <person name="Rogov P."/>
            <person name="Rutman M."/>
            <person name="Schupbach R."/>
            <person name="Seaman C."/>
            <person name="Settipalli S."/>
            <person name="Sharpe T."/>
            <person name="Sheridan J."/>
            <person name="Sherpa N."/>
            <person name="Shi J."/>
            <person name="Smirnov S."/>
            <person name="Smith C."/>
            <person name="Sougnez C."/>
            <person name="Spencer B."/>
            <person name="Stalker J."/>
            <person name="Stange-thomann N."/>
            <person name="Stavropoulos S."/>
            <person name="Stetson K."/>
            <person name="Stone C."/>
            <person name="Stone S."/>
            <person name="Stubbs M."/>
            <person name="Talamas J."/>
            <person name="Tchuinga P."/>
            <person name="Tenzing P."/>
            <person name="Tesfaye S."/>
            <person name="Theodore J."/>
            <person name="Thoulutsang Y."/>
            <person name="Topham K."/>
            <person name="Towey S."/>
            <person name="Tsamla T."/>
            <person name="Tsomo N."/>
            <person name="Vallee D."/>
            <person name="Vassiliev H."/>
            <person name="Venkataraman V."/>
            <person name="Vinson J."/>
            <person name="Vo A."/>
            <person name="Wade C."/>
            <person name="Wang S."/>
            <person name="Wangchuk T."/>
            <person name="Wangdi T."/>
            <person name="Whittaker C."/>
            <person name="Wilkinson J."/>
            <person name="Wu Y."/>
            <person name="Wyman D."/>
            <person name="Yadav S."/>
            <person name="Yang S."/>
            <person name="Yang X."/>
            <person name="Yeager S."/>
            <person name="Yee E."/>
            <person name="Young G."/>
            <person name="Zainoun J."/>
            <person name="Zembeck L."/>
            <person name="Zimmer A."/>
            <person name="Zody M."/>
            <person name="Lander E."/>
        </authorList>
    </citation>
    <scope>NUCLEOTIDE SEQUENCE [LARGE SCALE GENOMIC DNA]</scope>
</reference>
<protein>
    <recommendedName>
        <fullName evidence="1">DNA-directed DNA polymerase family A palm domain-containing protein</fullName>
    </recommendedName>
</protein>
<evidence type="ECO:0000259" key="1">
    <source>
        <dbReference type="SMART" id="SM00482"/>
    </source>
</evidence>
<dbReference type="Gene3D" id="1.10.150.20">
    <property type="entry name" value="5' to 3' exonuclease, C-terminal subdomain"/>
    <property type="match status" value="1"/>
</dbReference>
<reference evidence="2" key="2">
    <citation type="submission" date="2025-08" db="UniProtKB">
        <authorList>
            <consortium name="Ensembl"/>
        </authorList>
    </citation>
    <scope>IDENTIFICATION</scope>
</reference>
<evidence type="ECO:0000313" key="2">
    <source>
        <dbReference type="Ensembl" id="ENSCSAVP00000012363.1"/>
    </source>
</evidence>
<dbReference type="PRINTS" id="PR00868">
    <property type="entry name" value="DNAPOLI"/>
</dbReference>
<dbReference type="OMA" id="TCHINSA"/>
<dbReference type="HOGENOM" id="CLU_004675_2_3_1"/>
<proteinExistence type="predicted"/>
<dbReference type="GeneTree" id="ENSGT00940000159015"/>
<reference evidence="2" key="3">
    <citation type="submission" date="2025-09" db="UniProtKB">
        <authorList>
            <consortium name="Ensembl"/>
        </authorList>
    </citation>
    <scope>IDENTIFICATION</scope>
</reference>
<sequence length="154" mass="17536">MGAQTLAQQMHTTEALAQQTMDSFLRSYPKIKLYFNKLIAKCKEKGYIETISGRRRKLPEINSSRLKLRSHAERQAINSTIQGSAADIVKTATCHINSALHDMGWNTVLSCNRTTKASCYLTHHIHDELIYQTSEHRVHEAARVIQHCMVNAWS</sequence>
<dbReference type="Ensembl" id="ENSCSAVT00000012506.1">
    <property type="protein sequence ID" value="ENSCSAVP00000012363.1"/>
    <property type="gene ID" value="ENSCSAVG00000007272.1"/>
</dbReference>
<dbReference type="InParanoid" id="H2Z451"/>
<dbReference type="eggNOG" id="KOG0950">
    <property type="taxonomic scope" value="Eukaryota"/>
</dbReference>
<dbReference type="GO" id="GO:0003887">
    <property type="term" value="F:DNA-directed DNA polymerase activity"/>
    <property type="evidence" value="ECO:0007669"/>
    <property type="project" value="InterPro"/>
</dbReference>
<dbReference type="GO" id="GO:0097681">
    <property type="term" value="P:double-strand break repair via alternative nonhomologous end joining"/>
    <property type="evidence" value="ECO:0007669"/>
    <property type="project" value="TreeGrafter"/>
</dbReference>
<accession>H2Z451</accession>
<keyword evidence="3" id="KW-1185">Reference proteome</keyword>
<dbReference type="PANTHER" id="PTHR10133:SF62">
    <property type="entry name" value="DNA POLYMERASE THETA"/>
    <property type="match status" value="1"/>
</dbReference>
<dbReference type="Proteomes" id="UP000007875">
    <property type="component" value="Unassembled WGS sequence"/>
</dbReference>
<dbReference type="AlphaFoldDB" id="H2Z451"/>
<dbReference type="InterPro" id="IPR043502">
    <property type="entry name" value="DNA/RNA_pol_sf"/>
</dbReference>
<dbReference type="STRING" id="51511.ENSCSAVP00000012363"/>
<dbReference type="GO" id="GO:0003677">
    <property type="term" value="F:DNA binding"/>
    <property type="evidence" value="ECO:0007669"/>
    <property type="project" value="InterPro"/>
</dbReference>
<dbReference type="InterPro" id="IPR001098">
    <property type="entry name" value="DNA-dir_DNA_pol_A_palm_dom"/>
</dbReference>
<dbReference type="Pfam" id="PF00476">
    <property type="entry name" value="DNA_pol_A"/>
    <property type="match status" value="1"/>
</dbReference>